<dbReference type="Pfam" id="PF13342">
    <property type="entry name" value="Toprim_Crpt"/>
    <property type="match status" value="1"/>
</dbReference>
<evidence type="ECO:0000313" key="4">
    <source>
        <dbReference type="EMBL" id="SNR14467.1"/>
    </source>
</evidence>
<name>A0A238U5Q6_9FLAO</name>
<evidence type="ECO:0000256" key="1">
    <source>
        <dbReference type="SAM" id="MobiDB-lite"/>
    </source>
</evidence>
<protein>
    <recommendedName>
        <fullName evidence="6">DUF3945 domain-containing protein</fullName>
    </recommendedName>
</protein>
<dbReference type="KEGG" id="tje:TJEJU_0691"/>
<feature type="region of interest" description="Disordered" evidence="1">
    <location>
        <begin position="141"/>
        <end position="166"/>
    </location>
</feature>
<sequence>MNDVNQDLPEQFSDILLVLDQETNEIKAVKGLDKDGNLETTDPKEANQNDFLKVDKNGDMLSNFFSNYFRQAKDPSRFKFFKVPLKQIEKITKIFKEQLKNPTQSMSKMMDNHELEIAKFNHKKQPQMETQAKDLEVQHQEISPNGTSKKTETHSTENTNQESEYRYQEKDIDWETLGSLGITKEKLEKRNLLDGLLKGYKTNELVPVSFNVGTAFSRLDARLSLQTNKEGKVTMAIHGIRREPMLNYPFFGHEFSDADKKNLKETGNMGRIVDLHNLKTGEMIPSIISIDRLTNELVALKAEYIKIPNEIKGITLNDQQKQTLQEGKPLQLNGMISSKGKEFDAKVQFNADKRYVEFLFDKPILNQQQKKNDAPLNEIPKMIRGKELTEDQRTLLKDGKTIYIDGFISRNGDAYKGYLKLNDKGSKIDFSFKNPNNKKDKVSQETGKGEVQKVDEKATKQKGKKL</sequence>
<evidence type="ECO:0000313" key="5">
    <source>
        <dbReference type="Proteomes" id="UP000215214"/>
    </source>
</evidence>
<dbReference type="RefSeq" id="WP_095069444.1">
    <property type="nucleotide sequence ID" value="NZ_LT899436.1"/>
</dbReference>
<feature type="domain" description="DUF3945" evidence="2">
    <location>
        <begin position="308"/>
        <end position="361"/>
    </location>
</feature>
<feature type="region of interest" description="Disordered" evidence="1">
    <location>
        <begin position="429"/>
        <end position="466"/>
    </location>
</feature>
<dbReference type="Proteomes" id="UP000215214">
    <property type="component" value="Chromosome TJEJU"/>
</dbReference>
<dbReference type="AlphaFoldDB" id="A0A238U5Q6"/>
<evidence type="ECO:0000259" key="2">
    <source>
        <dbReference type="Pfam" id="PF13101"/>
    </source>
</evidence>
<dbReference type="InterPro" id="IPR025222">
    <property type="entry name" value="DUF3945"/>
</dbReference>
<evidence type="ECO:0008006" key="6">
    <source>
        <dbReference type="Google" id="ProtNLM"/>
    </source>
</evidence>
<dbReference type="OrthoDB" id="1081890at2"/>
<dbReference type="InterPro" id="IPR025343">
    <property type="entry name" value="DUF4099"/>
</dbReference>
<reference evidence="4 5" key="1">
    <citation type="submission" date="2017-07" db="EMBL/GenBank/DDBJ databases">
        <authorList>
            <person name="Sun Z.S."/>
            <person name="Albrecht U."/>
            <person name="Echele G."/>
            <person name="Lee C.C."/>
        </authorList>
    </citation>
    <scope>NUCLEOTIDE SEQUENCE [LARGE SCALE GENOMIC DNA]</scope>
    <source>
        <strain evidence="5">type strain: KCTC 22618</strain>
    </source>
</reference>
<dbReference type="EMBL" id="LT899436">
    <property type="protein sequence ID" value="SNR14467.1"/>
    <property type="molecule type" value="Genomic_DNA"/>
</dbReference>
<accession>A0A238U5Q6</accession>
<proteinExistence type="predicted"/>
<gene>
    <name evidence="4" type="ORF">TJEJU_0691</name>
</gene>
<keyword evidence="5" id="KW-1185">Reference proteome</keyword>
<dbReference type="Pfam" id="PF13351">
    <property type="entry name" value="DUF4099"/>
    <property type="match status" value="1"/>
</dbReference>
<feature type="domain" description="DUF4099" evidence="3">
    <location>
        <begin position="167"/>
        <end position="249"/>
    </location>
</feature>
<dbReference type="InterPro" id="IPR025589">
    <property type="entry name" value="Toprim_C_rpt"/>
</dbReference>
<feature type="compositionally biased region" description="Basic and acidic residues" evidence="1">
    <location>
        <begin position="437"/>
        <end position="459"/>
    </location>
</feature>
<dbReference type="Pfam" id="PF13101">
    <property type="entry name" value="DUF3945"/>
    <property type="match status" value="1"/>
</dbReference>
<evidence type="ECO:0000259" key="3">
    <source>
        <dbReference type="Pfam" id="PF13351"/>
    </source>
</evidence>
<organism evidence="4 5">
    <name type="scientific">Tenacibaculum jejuense</name>
    <dbReference type="NCBI Taxonomy" id="584609"/>
    <lineage>
        <taxon>Bacteria</taxon>
        <taxon>Pseudomonadati</taxon>
        <taxon>Bacteroidota</taxon>
        <taxon>Flavobacteriia</taxon>
        <taxon>Flavobacteriales</taxon>
        <taxon>Flavobacteriaceae</taxon>
        <taxon>Tenacibaculum</taxon>
    </lineage>
</organism>